<dbReference type="PANTHER" id="PTHR44054">
    <property type="entry name" value="SYNAPTIC VESICLE MEMBRANE PROTEIN VAT-1 HOMOLOG-LIKE"/>
    <property type="match status" value="1"/>
</dbReference>
<organism evidence="3 4">
    <name type="scientific">Hyalella azteca</name>
    <name type="common">Amphipod</name>
    <dbReference type="NCBI Taxonomy" id="294128"/>
    <lineage>
        <taxon>Eukaryota</taxon>
        <taxon>Metazoa</taxon>
        <taxon>Ecdysozoa</taxon>
        <taxon>Arthropoda</taxon>
        <taxon>Crustacea</taxon>
        <taxon>Multicrustacea</taxon>
        <taxon>Malacostraca</taxon>
        <taxon>Eumalacostraca</taxon>
        <taxon>Peracarida</taxon>
        <taxon>Amphipoda</taxon>
        <taxon>Senticaudata</taxon>
        <taxon>Talitrida</taxon>
        <taxon>Talitroidea</taxon>
        <taxon>Hyalellidae</taxon>
        <taxon>Hyalella</taxon>
    </lineage>
</organism>
<dbReference type="Proteomes" id="UP000694843">
    <property type="component" value="Unplaced"/>
</dbReference>
<dbReference type="GO" id="GO:0016491">
    <property type="term" value="F:oxidoreductase activity"/>
    <property type="evidence" value="ECO:0007669"/>
    <property type="project" value="UniProtKB-KW"/>
</dbReference>
<sequence length="333" mass="35094">MRQVQATSRVGPDGIRVVEVTDASVPGTGQVKVKVHAAGVNYYDLYTSYGINATDDAPRLLGLEAAGVVVAVGSKTSLKPGDRVVVHCPAGGAFCDFVTVSDDQVMLLPNSISFADAACLTVSYLTAHFALHLAGGLRPNGSVFIHSVAGSVGWAATQLALQVAGVRVVGTTSSSKMAAVQANGVHLAISNDQDYVAAVKAALPEGVSLVLDCHAGPHLARGLDMLQPLGKVVVIGAKEMITKTGVCDINTPDVSPLTLMLRNVGVAGLHLTQLQREAPTAFRAAWREILDFAATGIIRPAIYRRFPIEEVDEACRQILDRHNIGKIIIEFNE</sequence>
<dbReference type="OrthoDB" id="203908at2759"/>
<evidence type="ECO:0000313" key="4">
    <source>
        <dbReference type="RefSeq" id="XP_018012624.1"/>
    </source>
</evidence>
<keyword evidence="3" id="KW-1185">Reference proteome</keyword>
<dbReference type="KEGG" id="hazt:108669729"/>
<dbReference type="Gene3D" id="3.90.180.10">
    <property type="entry name" value="Medium-chain alcohol dehydrogenases, catalytic domain"/>
    <property type="match status" value="1"/>
</dbReference>
<dbReference type="Pfam" id="PF08240">
    <property type="entry name" value="ADH_N"/>
    <property type="match status" value="1"/>
</dbReference>
<name>A0A8B7NG76_HYAAZ</name>
<protein>
    <submittedName>
        <fullName evidence="4">Synaptic vesicle membrane protein VAT-1 homolog</fullName>
    </submittedName>
</protein>
<reference evidence="4" key="1">
    <citation type="submission" date="2025-08" db="UniProtKB">
        <authorList>
            <consortium name="RefSeq"/>
        </authorList>
    </citation>
    <scope>IDENTIFICATION</scope>
    <source>
        <tissue evidence="4">Whole organism</tissue>
    </source>
</reference>
<proteinExistence type="predicted"/>
<dbReference type="InterPro" id="IPR020843">
    <property type="entry name" value="ER"/>
</dbReference>
<dbReference type="SUPFAM" id="SSF50129">
    <property type="entry name" value="GroES-like"/>
    <property type="match status" value="1"/>
</dbReference>
<dbReference type="InterPro" id="IPR052100">
    <property type="entry name" value="SV-ATPase_mito-regulator"/>
</dbReference>
<evidence type="ECO:0000313" key="3">
    <source>
        <dbReference type="Proteomes" id="UP000694843"/>
    </source>
</evidence>
<dbReference type="GeneID" id="108669729"/>
<dbReference type="PANTHER" id="PTHR44054:SF1">
    <property type="entry name" value="SYNAPTIC VESICLE MEMBRANE PROTEIN VAT-1 HOMOLOG"/>
    <property type="match status" value="1"/>
</dbReference>
<evidence type="ECO:0000259" key="2">
    <source>
        <dbReference type="SMART" id="SM00829"/>
    </source>
</evidence>
<dbReference type="SMART" id="SM00829">
    <property type="entry name" value="PKS_ER"/>
    <property type="match status" value="1"/>
</dbReference>
<dbReference type="Pfam" id="PF13602">
    <property type="entry name" value="ADH_zinc_N_2"/>
    <property type="match status" value="1"/>
</dbReference>
<dbReference type="InterPro" id="IPR011032">
    <property type="entry name" value="GroES-like_sf"/>
</dbReference>
<gene>
    <name evidence="4" type="primary">LOC108669729</name>
</gene>
<feature type="domain" description="Enoyl reductase (ER)" evidence="2">
    <location>
        <begin position="11"/>
        <end position="329"/>
    </location>
</feature>
<keyword evidence="1" id="KW-0560">Oxidoreductase</keyword>
<dbReference type="RefSeq" id="XP_018012624.1">
    <property type="nucleotide sequence ID" value="XM_018157135.2"/>
</dbReference>
<dbReference type="SUPFAM" id="SSF51735">
    <property type="entry name" value="NAD(P)-binding Rossmann-fold domains"/>
    <property type="match status" value="1"/>
</dbReference>
<dbReference type="InterPro" id="IPR036291">
    <property type="entry name" value="NAD(P)-bd_dom_sf"/>
</dbReference>
<dbReference type="AlphaFoldDB" id="A0A8B7NG76"/>
<dbReference type="OMA" id="MRAAVCP"/>
<accession>A0A8B7NG76</accession>
<evidence type="ECO:0000256" key="1">
    <source>
        <dbReference type="ARBA" id="ARBA00023002"/>
    </source>
</evidence>
<dbReference type="InterPro" id="IPR013154">
    <property type="entry name" value="ADH-like_N"/>
</dbReference>